<evidence type="ECO:0000256" key="1">
    <source>
        <dbReference type="ARBA" id="ARBA00011975"/>
    </source>
</evidence>
<evidence type="ECO:0000256" key="4">
    <source>
        <dbReference type="ARBA" id="ARBA00022691"/>
    </source>
</evidence>
<evidence type="ECO:0000313" key="8">
    <source>
        <dbReference type="EMBL" id="MFC4427174.1"/>
    </source>
</evidence>
<comment type="caution">
    <text evidence="8">The sequence shown here is derived from an EMBL/GenBank/DDBJ whole genome shotgun (WGS) entry which is preliminary data.</text>
</comment>
<accession>A0ABV8XNP1</accession>
<dbReference type="InterPro" id="IPR029063">
    <property type="entry name" value="SAM-dependent_MTases_sf"/>
</dbReference>
<dbReference type="PANTHER" id="PTHR10629">
    <property type="entry name" value="CYTOSINE-SPECIFIC METHYLTRANSFERASE"/>
    <property type="match status" value="1"/>
</dbReference>
<dbReference type="GO" id="GO:0032259">
    <property type="term" value="P:methylation"/>
    <property type="evidence" value="ECO:0007669"/>
    <property type="project" value="UniProtKB-KW"/>
</dbReference>
<feature type="active site" evidence="6">
    <location>
        <position position="104"/>
    </location>
</feature>
<evidence type="ECO:0000256" key="2">
    <source>
        <dbReference type="ARBA" id="ARBA00022603"/>
    </source>
</evidence>
<dbReference type="NCBIfam" id="TIGR00675">
    <property type="entry name" value="dcm"/>
    <property type="match status" value="1"/>
</dbReference>
<proteinExistence type="inferred from homology"/>
<evidence type="ECO:0000256" key="6">
    <source>
        <dbReference type="PROSITE-ProRule" id="PRU01016"/>
    </source>
</evidence>
<dbReference type="InterPro" id="IPR050390">
    <property type="entry name" value="C5-Methyltransferase"/>
</dbReference>
<dbReference type="PROSITE" id="PS51679">
    <property type="entry name" value="SAM_MT_C5"/>
    <property type="match status" value="1"/>
</dbReference>
<dbReference type="EC" id="2.1.1.37" evidence="1"/>
<comment type="similarity">
    <text evidence="6 7">Belongs to the class I-like SAM-binding methyltransferase superfamily. C5-methyltransferase family.</text>
</comment>
<evidence type="ECO:0000256" key="3">
    <source>
        <dbReference type="ARBA" id="ARBA00022679"/>
    </source>
</evidence>
<dbReference type="InterPro" id="IPR031303">
    <property type="entry name" value="C5_meth_CS"/>
</dbReference>
<keyword evidence="3 6" id="KW-0808">Transferase</keyword>
<dbReference type="Gene3D" id="3.40.50.150">
    <property type="entry name" value="Vaccinia Virus protein VP39"/>
    <property type="match status" value="1"/>
</dbReference>
<evidence type="ECO:0000256" key="5">
    <source>
        <dbReference type="ARBA" id="ARBA00022747"/>
    </source>
</evidence>
<protein>
    <recommendedName>
        <fullName evidence="1">DNA (cytosine-5-)-methyltransferase</fullName>
        <ecNumber evidence="1">2.1.1.37</ecNumber>
    </recommendedName>
</protein>
<keyword evidence="9" id="KW-1185">Reference proteome</keyword>
<keyword evidence="2 6" id="KW-0489">Methyltransferase</keyword>
<gene>
    <name evidence="8" type="ORF">ACFOZ9_13235</name>
</gene>
<dbReference type="PROSITE" id="PS00095">
    <property type="entry name" value="C5_MTASE_2"/>
    <property type="match status" value="1"/>
</dbReference>
<evidence type="ECO:0000256" key="7">
    <source>
        <dbReference type="RuleBase" id="RU000416"/>
    </source>
</evidence>
<reference evidence="9" key="1">
    <citation type="journal article" date="2019" name="Int. J. Syst. Evol. Microbiol.">
        <title>The Global Catalogue of Microorganisms (GCM) 10K type strain sequencing project: providing services to taxonomists for standard genome sequencing and annotation.</title>
        <authorList>
            <consortium name="The Broad Institute Genomics Platform"/>
            <consortium name="The Broad Institute Genome Sequencing Center for Infectious Disease"/>
            <person name="Wu L."/>
            <person name="Ma J."/>
        </authorList>
    </citation>
    <scope>NUCLEOTIDE SEQUENCE [LARGE SCALE GENOMIC DNA]</scope>
    <source>
        <strain evidence="9">CCUG 56029</strain>
    </source>
</reference>
<sequence length="485" mass="54300">MTHDPIQWKIDRLSEPDTAPRLLDLFSGCGGFSLGFHAAGFDLRGAVEFDADAAASHAANFHAGSAAHAVSRDITATSPDALAAELELGAPELAVDVIIGGPPCQAFARIGRAKLRSVRADGEFRNDPRAQLYVEYLRYVRRFQPLVILMENVPDILNYGGRNVAEEIAHDLGEQGYEVRYTLLNAVHYGVPQMRKRMFLMAYHRRLGTPVVFPAPTRRHRLPDGYRDSAARIGMLRQNDLFQNSGHYVDPPAVPEDALRPAVTVGEALRDLPFFRGSDSRNQVDDECYAYTGLPPSEYALEMRQWLRTTPESGARRHITRYLKRDWRIFEAMPEGALYPRAHELAEALFAEELKRLGESAPQKGTDEYARLEKAYVPPYPKDSFPNKWQKLQRDQPSHTLQAHLSKDGYSHIHYDSKQARTITVREAARLQSFPDAFVIHGSMGAAFRQIGNAVPPLMSRALATTIRDTLMAAVRRQADVVAAD</sequence>
<dbReference type="PANTHER" id="PTHR10629:SF52">
    <property type="entry name" value="DNA (CYTOSINE-5)-METHYLTRANSFERASE 1"/>
    <property type="match status" value="1"/>
</dbReference>
<dbReference type="RefSeq" id="WP_380040398.1">
    <property type="nucleotide sequence ID" value="NZ_JBHSEH010000018.1"/>
</dbReference>
<dbReference type="PRINTS" id="PR00105">
    <property type="entry name" value="C5METTRFRASE"/>
</dbReference>
<dbReference type="Gene3D" id="3.90.120.10">
    <property type="entry name" value="DNA Methylase, subunit A, domain 2"/>
    <property type="match status" value="1"/>
</dbReference>
<dbReference type="SUPFAM" id="SSF53335">
    <property type="entry name" value="S-adenosyl-L-methionine-dependent methyltransferases"/>
    <property type="match status" value="1"/>
</dbReference>
<keyword evidence="5" id="KW-0680">Restriction system</keyword>
<keyword evidence="4 6" id="KW-0949">S-adenosyl-L-methionine</keyword>
<organism evidence="8 9">
    <name type="scientific">Deinococcus navajonensis</name>
    <dbReference type="NCBI Taxonomy" id="309884"/>
    <lineage>
        <taxon>Bacteria</taxon>
        <taxon>Thermotogati</taxon>
        <taxon>Deinococcota</taxon>
        <taxon>Deinococci</taxon>
        <taxon>Deinococcales</taxon>
        <taxon>Deinococcaceae</taxon>
        <taxon>Deinococcus</taxon>
    </lineage>
</organism>
<dbReference type="InterPro" id="IPR001525">
    <property type="entry name" value="C5_MeTfrase"/>
</dbReference>
<dbReference type="Proteomes" id="UP001595998">
    <property type="component" value="Unassembled WGS sequence"/>
</dbReference>
<dbReference type="GO" id="GO:0003886">
    <property type="term" value="F:DNA (cytosine-5-)-methyltransferase activity"/>
    <property type="evidence" value="ECO:0007669"/>
    <property type="project" value="UniProtKB-EC"/>
</dbReference>
<evidence type="ECO:0000313" key="9">
    <source>
        <dbReference type="Proteomes" id="UP001595998"/>
    </source>
</evidence>
<dbReference type="Pfam" id="PF00145">
    <property type="entry name" value="DNA_methylase"/>
    <property type="match status" value="2"/>
</dbReference>
<name>A0ABV8XNP1_9DEIO</name>
<dbReference type="EMBL" id="JBHSEH010000018">
    <property type="protein sequence ID" value="MFC4427174.1"/>
    <property type="molecule type" value="Genomic_DNA"/>
</dbReference>